<organism evidence="3 4">
    <name type="scientific">Caldicellulosiruptor diazotrophicus</name>
    <dbReference type="NCBI Taxonomy" id="2806205"/>
    <lineage>
        <taxon>Bacteria</taxon>
        <taxon>Bacillati</taxon>
        <taxon>Bacillota</taxon>
        <taxon>Bacillota incertae sedis</taxon>
        <taxon>Caldicellulosiruptorales</taxon>
        <taxon>Caldicellulosiruptoraceae</taxon>
        <taxon>Caldicellulosiruptor</taxon>
    </lineage>
</organism>
<feature type="coiled-coil region" evidence="1">
    <location>
        <begin position="4"/>
        <end position="31"/>
    </location>
</feature>
<dbReference type="SMART" id="SM00933">
    <property type="entry name" value="NurA"/>
    <property type="match status" value="1"/>
</dbReference>
<dbReference type="Proteomes" id="UP000663623">
    <property type="component" value="Chromosome"/>
</dbReference>
<reference evidence="3 4" key="1">
    <citation type="submission" date="2021-02" db="EMBL/GenBank/DDBJ databases">
        <title>Nitrogen-fixing ability and nitrogen fixation related genes of thermophilic fermentative bacteria in the genus Caldicellulosiruptor.</title>
        <authorList>
            <person name="Chen Y."/>
            <person name="Nishihara A."/>
            <person name="Haruta S."/>
        </authorList>
    </citation>
    <scope>NUCLEOTIDE SEQUENCE [LARGE SCALE GENOMIC DNA]</scope>
    <source>
        <strain evidence="3 4">YA01</strain>
    </source>
</reference>
<evidence type="ECO:0000259" key="2">
    <source>
        <dbReference type="SMART" id="SM00933"/>
    </source>
</evidence>
<dbReference type="Pfam" id="PF09376">
    <property type="entry name" value="NurA"/>
    <property type="match status" value="1"/>
</dbReference>
<evidence type="ECO:0000256" key="1">
    <source>
        <dbReference type="SAM" id="Coils"/>
    </source>
</evidence>
<protein>
    <submittedName>
        <fullName evidence="3">Nuclease</fullName>
    </submittedName>
</protein>
<gene>
    <name evidence="3" type="ORF">CaldiYA01_13670</name>
</gene>
<name>A0ABN6E9B9_9FIRM</name>
<proteinExistence type="predicted"/>
<keyword evidence="1" id="KW-0175">Coiled coil</keyword>
<evidence type="ECO:0000313" key="3">
    <source>
        <dbReference type="EMBL" id="BCS81407.1"/>
    </source>
</evidence>
<dbReference type="InterPro" id="IPR018977">
    <property type="entry name" value="NurA_domain"/>
</dbReference>
<dbReference type="RefSeq" id="WP_207178157.1">
    <property type="nucleotide sequence ID" value="NZ_AP024480.1"/>
</dbReference>
<dbReference type="EMBL" id="AP024480">
    <property type="protein sequence ID" value="BCS81407.1"/>
    <property type="molecule type" value="Genomic_DNA"/>
</dbReference>
<evidence type="ECO:0000313" key="4">
    <source>
        <dbReference type="Proteomes" id="UP000663623"/>
    </source>
</evidence>
<accession>A0ABN6E9B9</accession>
<sequence>MLDLYRLSVQINEKKEVLAKHEEELKSNVEDVFAFLNSVDRKKIQNVLSKIPSKDEKNEILFCLPYYSNYNEFLKSHKCHLNTDYEVFAVDGSNTEIDRHILTPYYVLNIACVSIAYGEKESRFWYKTFPYIYLDQELYSDKDDVTFKNSSEISQERQQKEFETILEYIEKSTQTDKLMIVLYDGNLIDWSQDRQGMRFGRKANAILERIFILAEQKKIAVCGFISVPKNSIISNIYRIHMCEKTRINCRECPKEQKRECEKIGRIKDVVLFSDLKEGEYSNIFYTLGRAFDEFEKTDIGFVYLNTGYEIARIEFPLYIANDKNWFESCLGAIYHQCQLGFGYPISLTHAHEFSVISKDDKDSIESILQSFEDNLVHFSAKKNNKVKRII</sequence>
<feature type="domain" description="NurA" evidence="2">
    <location>
        <begin position="85"/>
        <end position="356"/>
    </location>
</feature>
<keyword evidence="4" id="KW-1185">Reference proteome</keyword>